<evidence type="ECO:0000313" key="13">
    <source>
        <dbReference type="RefSeq" id="XP_015601170.1"/>
    </source>
</evidence>
<feature type="repeat" description="TPR" evidence="10">
    <location>
        <begin position="371"/>
        <end position="404"/>
    </location>
</feature>
<keyword evidence="6" id="KW-1133">Transmembrane helix</keyword>
<evidence type="ECO:0000256" key="3">
    <source>
        <dbReference type="ARBA" id="ARBA00022737"/>
    </source>
</evidence>
<evidence type="ECO:0000256" key="4">
    <source>
        <dbReference type="ARBA" id="ARBA00022787"/>
    </source>
</evidence>
<dbReference type="Gene3D" id="1.25.40.10">
    <property type="entry name" value="Tetratricopeptide repeat domain"/>
    <property type="match status" value="2"/>
</dbReference>
<dbReference type="Proteomes" id="UP000694920">
    <property type="component" value="Unplaced"/>
</dbReference>
<evidence type="ECO:0000256" key="7">
    <source>
        <dbReference type="ARBA" id="ARBA00023128"/>
    </source>
</evidence>
<keyword evidence="5 10" id="KW-0802">TPR repeat</keyword>
<dbReference type="PANTHER" id="PTHR46208:SF1">
    <property type="entry name" value="MITOCHONDRIAL IMPORT RECEPTOR SUBUNIT TOM70"/>
    <property type="match status" value="1"/>
</dbReference>
<keyword evidence="3" id="KW-0677">Repeat</keyword>
<organism evidence="12 13">
    <name type="scientific">Cephus cinctus</name>
    <name type="common">Wheat stem sawfly</name>
    <dbReference type="NCBI Taxonomy" id="211228"/>
    <lineage>
        <taxon>Eukaryota</taxon>
        <taxon>Metazoa</taxon>
        <taxon>Ecdysozoa</taxon>
        <taxon>Arthropoda</taxon>
        <taxon>Hexapoda</taxon>
        <taxon>Insecta</taxon>
        <taxon>Pterygota</taxon>
        <taxon>Neoptera</taxon>
        <taxon>Endopterygota</taxon>
        <taxon>Hymenoptera</taxon>
        <taxon>Cephoidea</taxon>
        <taxon>Cephidae</taxon>
        <taxon>Cephus</taxon>
    </lineage>
</organism>
<evidence type="ECO:0000256" key="9">
    <source>
        <dbReference type="ARBA" id="ARBA00038030"/>
    </source>
</evidence>
<keyword evidence="2" id="KW-0812">Transmembrane</keyword>
<evidence type="ECO:0000256" key="8">
    <source>
        <dbReference type="ARBA" id="ARBA00023136"/>
    </source>
</evidence>
<feature type="repeat" description="TPR" evidence="10">
    <location>
        <begin position="93"/>
        <end position="126"/>
    </location>
</feature>
<keyword evidence="4" id="KW-1000">Mitochondrion outer membrane</keyword>
<dbReference type="PROSITE" id="PS50293">
    <property type="entry name" value="TPR_REGION"/>
    <property type="match status" value="1"/>
</dbReference>
<comment type="similarity">
    <text evidence="9">Belongs to the Tom70 family.</text>
</comment>
<dbReference type="GeneID" id="107270571"/>
<dbReference type="Pfam" id="PF13181">
    <property type="entry name" value="TPR_8"/>
    <property type="match status" value="4"/>
</dbReference>
<reference evidence="13" key="1">
    <citation type="submission" date="2025-08" db="UniProtKB">
        <authorList>
            <consortium name="RefSeq"/>
        </authorList>
    </citation>
    <scope>IDENTIFICATION</scope>
</reference>
<dbReference type="GO" id="GO:0008320">
    <property type="term" value="F:protein transmembrane transporter activity"/>
    <property type="evidence" value="ECO:0007669"/>
    <property type="project" value="TreeGrafter"/>
</dbReference>
<dbReference type="SUPFAM" id="SSF48452">
    <property type="entry name" value="TPR-like"/>
    <property type="match status" value="2"/>
</dbReference>
<evidence type="ECO:0000256" key="10">
    <source>
        <dbReference type="PROSITE-ProRule" id="PRU00339"/>
    </source>
</evidence>
<dbReference type="GO" id="GO:0005741">
    <property type="term" value="C:mitochondrial outer membrane"/>
    <property type="evidence" value="ECO:0007669"/>
    <property type="project" value="UniProtKB-SubCell"/>
</dbReference>
<keyword evidence="7" id="KW-0496">Mitochondrion</keyword>
<evidence type="ECO:0000256" key="5">
    <source>
        <dbReference type="ARBA" id="ARBA00022803"/>
    </source>
</evidence>
<dbReference type="GO" id="GO:0030943">
    <property type="term" value="F:mitochondrion targeting sequence binding"/>
    <property type="evidence" value="ECO:0007669"/>
    <property type="project" value="TreeGrafter"/>
</dbReference>
<keyword evidence="8" id="KW-0472">Membrane</keyword>
<dbReference type="PANTHER" id="PTHR46208">
    <property type="entry name" value="MITOCHONDRIAL IMPORT RECEPTOR SUBUNIT TOM70"/>
    <property type="match status" value="1"/>
</dbReference>
<dbReference type="InterPro" id="IPR011990">
    <property type="entry name" value="TPR-like_helical_dom_sf"/>
</dbReference>
<dbReference type="AlphaFoldDB" id="A0AAJ7FNZ3"/>
<dbReference type="SMART" id="SM00028">
    <property type="entry name" value="TPR"/>
    <property type="match status" value="9"/>
</dbReference>
<evidence type="ECO:0000256" key="6">
    <source>
        <dbReference type="ARBA" id="ARBA00022989"/>
    </source>
</evidence>
<protein>
    <submittedName>
        <fullName evidence="13">Mitochondrial import receptor subunit TOM70</fullName>
    </submittedName>
</protein>
<dbReference type="GO" id="GO:0030150">
    <property type="term" value="P:protein import into mitochondrial matrix"/>
    <property type="evidence" value="ECO:0007669"/>
    <property type="project" value="TreeGrafter"/>
</dbReference>
<dbReference type="GO" id="GO:0045039">
    <property type="term" value="P:protein insertion into mitochondrial inner membrane"/>
    <property type="evidence" value="ECO:0007669"/>
    <property type="project" value="TreeGrafter"/>
</dbReference>
<dbReference type="PROSITE" id="PS50005">
    <property type="entry name" value="TPR"/>
    <property type="match status" value="4"/>
</dbReference>
<dbReference type="Pfam" id="PF13414">
    <property type="entry name" value="TPR_11"/>
    <property type="match status" value="1"/>
</dbReference>
<feature type="repeat" description="TPR" evidence="10">
    <location>
        <begin position="446"/>
        <end position="479"/>
    </location>
</feature>
<name>A0AAJ7FNZ3_CEPCN</name>
<evidence type="ECO:0000256" key="1">
    <source>
        <dbReference type="ARBA" id="ARBA00004572"/>
    </source>
</evidence>
<dbReference type="InterPro" id="IPR019734">
    <property type="entry name" value="TPR_rpt"/>
</dbReference>
<evidence type="ECO:0000256" key="11">
    <source>
        <dbReference type="SAM" id="MobiDB-lite"/>
    </source>
</evidence>
<sequence length="581" mass="65608">MTASSAAGSIASSSPLPKWQLALAVGAPVALGLGYMYYKNSTKSASKPDRGKAKGNIKENGTSADKQISIDGEISPKGQPLTEPANETQLEKAQRYKNEGNNFFKAGKYDEAISWYNKAIETCPTENPIDLATFYHNRAAAYEHLKKYSAVKADCTKALEFNPRYIKALQRRARAMEHSKELELVLEDVTAACILERFNNQSTLMMADRVLKELGRQHALEHMAKKKPVMPSKHFIKTYFSSFRKDPILATDDEQSTDNITSDFESVRKALKEESYDDVIPLCTEEINALESDSSLRKMKILLLRATFYLLLGQHEEAIADLETIINSDSASKEVKANALIKRASMYMQLENPTKCFADFDLAIEIDPDCSDIYHHRGQVNLLLEKVEEAKADFQKAVDLNPTFAVAFVQKCYTDYRYGHMKKDVYLMEQAMQGFQDAFDKFPDCSECYTLYAQMLSDVQEYAKADSYFAKAIEKDPNNATIHVHRGLLQLQWNGNIDKAMEYIKKALEMDDKCEFGYETLGTIEVQRGNMKEAIELFDKALELGRTAIELTHIFSLKDAAQTQLTVTERLGMDLSWLGMS</sequence>
<feature type="region of interest" description="Disordered" evidence="11">
    <location>
        <begin position="41"/>
        <end position="83"/>
    </location>
</feature>
<feature type="repeat" description="TPR" evidence="10">
    <location>
        <begin position="515"/>
        <end position="548"/>
    </location>
</feature>
<evidence type="ECO:0000256" key="2">
    <source>
        <dbReference type="ARBA" id="ARBA00022692"/>
    </source>
</evidence>
<keyword evidence="13" id="KW-0675">Receptor</keyword>
<dbReference type="CTD" id="34618"/>
<evidence type="ECO:0000313" key="12">
    <source>
        <dbReference type="Proteomes" id="UP000694920"/>
    </source>
</evidence>
<dbReference type="KEGG" id="ccin:107270571"/>
<proteinExistence type="inferred from homology"/>
<comment type="subcellular location">
    <subcellularLocation>
        <location evidence="1">Mitochondrion outer membrane</location>
        <topology evidence="1">Single-pass membrane protein</topology>
    </subcellularLocation>
</comment>
<accession>A0AAJ7FNZ3</accession>
<dbReference type="Pfam" id="PF13432">
    <property type="entry name" value="TPR_16"/>
    <property type="match status" value="1"/>
</dbReference>
<keyword evidence="12" id="KW-1185">Reference proteome</keyword>
<gene>
    <name evidence="13" type="primary">LOC107270571</name>
</gene>
<dbReference type="RefSeq" id="XP_015601170.1">
    <property type="nucleotide sequence ID" value="XM_015745684.2"/>
</dbReference>